<dbReference type="GO" id="GO:0006189">
    <property type="term" value="P:'de novo' IMP biosynthetic process"/>
    <property type="evidence" value="ECO:0007669"/>
    <property type="project" value="UniProtKB-UniRule"/>
</dbReference>
<dbReference type="CDD" id="cd04875">
    <property type="entry name" value="ACT_F4HF-DF"/>
    <property type="match status" value="1"/>
</dbReference>
<evidence type="ECO:0000259" key="5">
    <source>
        <dbReference type="Pfam" id="PF00551"/>
    </source>
</evidence>
<dbReference type="InterPro" id="IPR045865">
    <property type="entry name" value="ACT-like_dom_sf"/>
</dbReference>
<dbReference type="NCBIfam" id="TIGR00655">
    <property type="entry name" value="PurU"/>
    <property type="match status" value="1"/>
</dbReference>
<evidence type="ECO:0000256" key="4">
    <source>
        <dbReference type="NCBIfam" id="TIGR00655"/>
    </source>
</evidence>
<name>E0RNK4_WINT6</name>
<evidence type="ECO:0000256" key="3">
    <source>
        <dbReference type="HAMAP-Rule" id="MF_01927"/>
    </source>
</evidence>
<dbReference type="PANTHER" id="PTHR42706">
    <property type="entry name" value="FORMYLTETRAHYDROFOLATE DEFORMYLASE"/>
    <property type="match status" value="1"/>
</dbReference>
<dbReference type="PaxDb" id="665571-STHERM_c16570"/>
<evidence type="ECO:0000256" key="1">
    <source>
        <dbReference type="ARBA" id="ARBA00022563"/>
    </source>
</evidence>
<reference key="1">
    <citation type="submission" date="2009-08" db="EMBL/GenBank/DDBJ databases">
        <title>The genome sequence of Spirochaeta thermophila DSM6192.</title>
        <authorList>
            <person name="Angelov A."/>
            <person name="Mientus M."/>
            <person name="Wittenberg S."/>
            <person name="Lehmann R."/>
            <person name="Liesegang H."/>
            <person name="Daniel R."/>
            <person name="Liebl W."/>
        </authorList>
    </citation>
    <scope>NUCLEOTIDE SEQUENCE</scope>
    <source>
        <strain>DSM 6192</strain>
    </source>
</reference>
<dbReference type="UniPathway" id="UPA00074">
    <property type="reaction ID" value="UER00170"/>
</dbReference>
<reference evidence="6 7" key="2">
    <citation type="journal article" date="2010" name="J. Bacteriol.">
        <title>Genome sequence of the polysaccharide-degrading, thermophilic anaerobe Spirochaeta thermophila DSM 6192.</title>
        <authorList>
            <person name="Angelov A."/>
            <person name="Liebl S."/>
            <person name="Ballschmiter M."/>
            <person name="Bomeke M."/>
            <person name="Lehmann R."/>
            <person name="Liesegang H."/>
            <person name="Daniel R."/>
            <person name="Liebl W."/>
        </authorList>
    </citation>
    <scope>NUCLEOTIDE SEQUENCE [LARGE SCALE GENOMIC DNA]</scope>
    <source>
        <strain evidence="7">ATCC 49972 / DSM 6192 / RI 19.B1</strain>
    </source>
</reference>
<feature type="active site" evidence="3">
    <location>
        <position position="251"/>
    </location>
</feature>
<dbReference type="Pfam" id="PF00551">
    <property type="entry name" value="Formyl_trans_N"/>
    <property type="match status" value="1"/>
</dbReference>
<comment type="function">
    <text evidence="3">Catalyzes the hydrolysis of 10-formyltetrahydrofolate (formyl-FH4) to formate and tetrahydrofolate (FH4).</text>
</comment>
<sequence length="307" mass="35789">MVSREKVGLASCPSAFYNQAMKQHPPSAILLFSCPDTKGIVAEVSHFIFTYGGNILQSHQHNDPETNTFFMRVEWDISDFALPREKITQAFEPIAIKYRMDWRIEFSDRRTRMAIFVSKQDHCLYDVLLRHKEGEIDADIVMILSNHETTRPIAEYFGVPFYYFPVNRETKEEVEEKEIALLKEHGVDLVVLARYMQILSPRFVNEFRNRIINIHHSFLPAFAGARPYHQAYERGVKIIGATSHYVTEDLDEGPIIEQDVVRVSHRDTVRDLMQKGKDVEKLVLSRALKLHIDHRILVFRNRTVIFD</sequence>
<keyword evidence="3" id="KW-0658">Purine biosynthesis</keyword>
<organism evidence="6 7">
    <name type="scientific">Winmispira thermophila (strain ATCC 49972 / DSM 6192 / RI 19.B1)</name>
    <name type="common">Spirochaeta thermophila</name>
    <dbReference type="NCBI Taxonomy" id="665571"/>
    <lineage>
        <taxon>Bacteria</taxon>
        <taxon>Pseudomonadati</taxon>
        <taxon>Spirochaetota</taxon>
        <taxon>Spirochaetia</taxon>
        <taxon>Winmispirales</taxon>
        <taxon>Winmispiraceae</taxon>
        <taxon>Winmispira</taxon>
    </lineage>
</organism>
<dbReference type="InterPro" id="IPR002376">
    <property type="entry name" value="Formyl_transf_N"/>
</dbReference>
<dbReference type="EMBL" id="CP001698">
    <property type="protein sequence ID" value="ADN02595.1"/>
    <property type="molecule type" value="Genomic_DNA"/>
</dbReference>
<dbReference type="Gene3D" id="3.30.70.260">
    <property type="match status" value="1"/>
</dbReference>
<dbReference type="InterPro" id="IPR044074">
    <property type="entry name" value="PurU_ACT"/>
</dbReference>
<dbReference type="NCBIfam" id="NF004684">
    <property type="entry name" value="PRK06027.1"/>
    <property type="match status" value="1"/>
</dbReference>
<dbReference type="GO" id="GO:0006730">
    <property type="term" value="P:one-carbon metabolic process"/>
    <property type="evidence" value="ECO:0007669"/>
    <property type="project" value="UniProtKB-KW"/>
</dbReference>
<comment type="catalytic activity">
    <reaction evidence="3">
        <text>(6R)-10-formyltetrahydrofolate + H2O = (6S)-5,6,7,8-tetrahydrofolate + formate + H(+)</text>
        <dbReference type="Rhea" id="RHEA:19833"/>
        <dbReference type="ChEBI" id="CHEBI:15377"/>
        <dbReference type="ChEBI" id="CHEBI:15378"/>
        <dbReference type="ChEBI" id="CHEBI:15740"/>
        <dbReference type="ChEBI" id="CHEBI:57453"/>
        <dbReference type="ChEBI" id="CHEBI:195366"/>
        <dbReference type="EC" id="3.5.1.10"/>
    </reaction>
</comment>
<comment type="pathway">
    <text evidence="3">Purine metabolism; IMP biosynthesis via de novo pathway; formate from 10-formyl-5,6,7,8-tetrahydrofolate: step 1/1.</text>
</comment>
<dbReference type="CDD" id="cd08648">
    <property type="entry name" value="FMT_core_Formyl-FH4-Hydrolase_C"/>
    <property type="match status" value="1"/>
</dbReference>
<keyword evidence="2 3" id="KW-0378">Hydrolase</keyword>
<dbReference type="InterPro" id="IPR004810">
    <property type="entry name" value="PurU"/>
</dbReference>
<dbReference type="PRINTS" id="PR01575">
    <property type="entry name" value="FFH4HYDRLASE"/>
</dbReference>
<evidence type="ECO:0000313" key="7">
    <source>
        <dbReference type="Proteomes" id="UP000001296"/>
    </source>
</evidence>
<dbReference type="AlphaFoldDB" id="E0RNK4"/>
<dbReference type="SUPFAM" id="SSF53328">
    <property type="entry name" value="Formyltransferase"/>
    <property type="match status" value="1"/>
</dbReference>
<protein>
    <recommendedName>
        <fullName evidence="3 4">Formyltetrahydrofolate deformylase</fullName>
        <ecNumber evidence="3 4">3.5.1.10</ecNumber>
    </recommendedName>
    <alternativeName>
        <fullName evidence="3">Formyl-FH(4) hydrolase</fullName>
    </alternativeName>
</protein>
<dbReference type="InterPro" id="IPR041729">
    <property type="entry name" value="Formyl-FH4-Hydrolase_C"/>
</dbReference>
<dbReference type="GO" id="GO:0008864">
    <property type="term" value="F:formyltetrahydrofolate deformylase activity"/>
    <property type="evidence" value="ECO:0007669"/>
    <property type="project" value="UniProtKB-UniRule"/>
</dbReference>
<dbReference type="HOGENOM" id="CLU_038395_3_0_12"/>
<comment type="similarity">
    <text evidence="3">Belongs to the PurU family.</text>
</comment>
<gene>
    <name evidence="3" type="primary">purU</name>
    <name evidence="6" type="ordered locus">STHERM_c16570</name>
</gene>
<dbReference type="Proteomes" id="UP000001296">
    <property type="component" value="Chromosome"/>
</dbReference>
<dbReference type="Gene3D" id="3.40.50.170">
    <property type="entry name" value="Formyl transferase, N-terminal domain"/>
    <property type="match status" value="1"/>
</dbReference>
<dbReference type="PIRSF" id="PIRSF036480">
    <property type="entry name" value="FormyFH4_hydr"/>
    <property type="match status" value="1"/>
</dbReference>
<dbReference type="EC" id="3.5.1.10" evidence="3 4"/>
<dbReference type="eggNOG" id="COG0788">
    <property type="taxonomic scope" value="Bacteria"/>
</dbReference>
<dbReference type="PANTHER" id="PTHR42706:SF1">
    <property type="entry name" value="FORMYLTETRAHYDROFOLATE DEFORMYLASE 2, MITOCHONDRIAL"/>
    <property type="match status" value="1"/>
</dbReference>
<accession>E0RNK4</accession>
<dbReference type="PROSITE" id="PS51257">
    <property type="entry name" value="PROKAR_LIPOPROTEIN"/>
    <property type="match status" value="1"/>
</dbReference>
<evidence type="ECO:0000313" key="6">
    <source>
        <dbReference type="EMBL" id="ADN02595.1"/>
    </source>
</evidence>
<evidence type="ECO:0000256" key="2">
    <source>
        <dbReference type="ARBA" id="ARBA00022801"/>
    </source>
</evidence>
<dbReference type="InterPro" id="IPR036477">
    <property type="entry name" value="Formyl_transf_N_sf"/>
</dbReference>
<dbReference type="KEGG" id="sta:STHERM_c16570"/>
<dbReference type="SUPFAM" id="SSF55021">
    <property type="entry name" value="ACT-like"/>
    <property type="match status" value="1"/>
</dbReference>
<feature type="domain" description="Formyl transferase N-terminal" evidence="5">
    <location>
        <begin position="112"/>
        <end position="288"/>
    </location>
</feature>
<dbReference type="HAMAP" id="MF_01927">
    <property type="entry name" value="PurU"/>
    <property type="match status" value="1"/>
</dbReference>
<proteinExistence type="inferred from homology"/>
<keyword evidence="1 3" id="KW-0554">One-carbon metabolism</keyword>